<comment type="caution">
    <text evidence="2">The sequence shown here is derived from an EMBL/GenBank/DDBJ whole genome shotgun (WGS) entry which is preliminary data.</text>
</comment>
<dbReference type="EMBL" id="JARIHO010000102">
    <property type="protein sequence ID" value="KAJ7303785.1"/>
    <property type="molecule type" value="Genomic_DNA"/>
</dbReference>
<evidence type="ECO:0000256" key="1">
    <source>
        <dbReference type="SAM" id="Phobius"/>
    </source>
</evidence>
<gene>
    <name evidence="2" type="ORF">DFH08DRAFT_1089296</name>
</gene>
<reference evidence="2" key="1">
    <citation type="submission" date="2023-03" db="EMBL/GenBank/DDBJ databases">
        <title>Massive genome expansion in bonnet fungi (Mycena s.s.) driven by repeated elements and novel gene families across ecological guilds.</title>
        <authorList>
            <consortium name="Lawrence Berkeley National Laboratory"/>
            <person name="Harder C.B."/>
            <person name="Miyauchi S."/>
            <person name="Viragh M."/>
            <person name="Kuo A."/>
            <person name="Thoen E."/>
            <person name="Andreopoulos B."/>
            <person name="Lu D."/>
            <person name="Skrede I."/>
            <person name="Drula E."/>
            <person name="Henrissat B."/>
            <person name="Morin E."/>
            <person name="Kohler A."/>
            <person name="Barry K."/>
            <person name="LaButti K."/>
            <person name="Morin E."/>
            <person name="Salamov A."/>
            <person name="Lipzen A."/>
            <person name="Mereny Z."/>
            <person name="Hegedus B."/>
            <person name="Baldrian P."/>
            <person name="Stursova M."/>
            <person name="Weitz H."/>
            <person name="Taylor A."/>
            <person name="Grigoriev I.V."/>
            <person name="Nagy L.G."/>
            <person name="Martin F."/>
            <person name="Kauserud H."/>
        </authorList>
    </citation>
    <scope>NUCLEOTIDE SEQUENCE</scope>
    <source>
        <strain evidence="2">CBHHK002</strain>
    </source>
</reference>
<keyword evidence="1" id="KW-0812">Transmembrane</keyword>
<keyword evidence="1" id="KW-1133">Transmembrane helix</keyword>
<dbReference type="AlphaFoldDB" id="A0AAD6Z242"/>
<dbReference type="Proteomes" id="UP001218218">
    <property type="component" value="Unassembled WGS sequence"/>
</dbReference>
<sequence>MQVKTSTIRRFRPQDSRIGHAFFTHGFALVAGILARTYLISLADLWLHAAATVVLLPR</sequence>
<organism evidence="2 3">
    <name type="scientific">Mycena albidolilacea</name>
    <dbReference type="NCBI Taxonomy" id="1033008"/>
    <lineage>
        <taxon>Eukaryota</taxon>
        <taxon>Fungi</taxon>
        <taxon>Dikarya</taxon>
        <taxon>Basidiomycota</taxon>
        <taxon>Agaricomycotina</taxon>
        <taxon>Agaricomycetes</taxon>
        <taxon>Agaricomycetidae</taxon>
        <taxon>Agaricales</taxon>
        <taxon>Marasmiineae</taxon>
        <taxon>Mycenaceae</taxon>
        <taxon>Mycena</taxon>
    </lineage>
</organism>
<keyword evidence="3" id="KW-1185">Reference proteome</keyword>
<name>A0AAD6Z242_9AGAR</name>
<accession>A0AAD6Z242</accession>
<evidence type="ECO:0000313" key="2">
    <source>
        <dbReference type="EMBL" id="KAJ7303785.1"/>
    </source>
</evidence>
<proteinExistence type="predicted"/>
<keyword evidence="1" id="KW-0472">Membrane</keyword>
<protein>
    <submittedName>
        <fullName evidence="2">Uncharacterized protein</fullName>
    </submittedName>
</protein>
<evidence type="ECO:0000313" key="3">
    <source>
        <dbReference type="Proteomes" id="UP001218218"/>
    </source>
</evidence>
<feature type="transmembrane region" description="Helical" evidence="1">
    <location>
        <begin position="21"/>
        <end position="39"/>
    </location>
</feature>